<comment type="caution">
    <text evidence="1">The sequence shown here is derived from an EMBL/GenBank/DDBJ whole genome shotgun (WGS) entry which is preliminary data.</text>
</comment>
<dbReference type="InterPro" id="IPR013783">
    <property type="entry name" value="Ig-like_fold"/>
</dbReference>
<dbReference type="InterPro" id="IPR011050">
    <property type="entry name" value="Pectin_lyase_fold/virulence"/>
</dbReference>
<organism evidence="1 2">
    <name type="scientific">Sphingobacterium faecale</name>
    <dbReference type="NCBI Taxonomy" id="2803775"/>
    <lineage>
        <taxon>Bacteria</taxon>
        <taxon>Pseudomonadati</taxon>
        <taxon>Bacteroidota</taxon>
        <taxon>Sphingobacteriia</taxon>
        <taxon>Sphingobacteriales</taxon>
        <taxon>Sphingobacteriaceae</taxon>
        <taxon>Sphingobacterium</taxon>
    </lineage>
</organism>
<name>A0ABS1R6J7_9SPHI</name>
<dbReference type="InterPro" id="IPR012334">
    <property type="entry name" value="Pectin_lyas_fold"/>
</dbReference>
<evidence type="ECO:0000313" key="2">
    <source>
        <dbReference type="Proteomes" id="UP000625283"/>
    </source>
</evidence>
<dbReference type="RefSeq" id="WP_202104009.1">
    <property type="nucleotide sequence ID" value="NZ_JAERTY010000009.1"/>
</dbReference>
<dbReference type="Gene3D" id="2.160.20.10">
    <property type="entry name" value="Single-stranded right-handed beta-helix, Pectin lyase-like"/>
    <property type="match status" value="1"/>
</dbReference>
<proteinExistence type="predicted"/>
<accession>A0ABS1R6J7</accession>
<dbReference type="SMART" id="SM00710">
    <property type="entry name" value="PbH1"/>
    <property type="match status" value="4"/>
</dbReference>
<gene>
    <name evidence="1" type="ORF">JKG61_16250</name>
</gene>
<dbReference type="SUPFAM" id="SSF51126">
    <property type="entry name" value="Pectin lyase-like"/>
    <property type="match status" value="1"/>
</dbReference>
<reference evidence="1 2" key="1">
    <citation type="submission" date="2021-01" db="EMBL/GenBank/DDBJ databases">
        <title>C459-1 draft genome sequence.</title>
        <authorList>
            <person name="Zhang X.-F."/>
        </authorList>
    </citation>
    <scope>NUCLEOTIDE SEQUENCE [LARGE SCALE GENOMIC DNA]</scope>
    <source>
        <strain evidence="2">C459-1</strain>
    </source>
</reference>
<evidence type="ECO:0000313" key="1">
    <source>
        <dbReference type="EMBL" id="MBL1410308.1"/>
    </source>
</evidence>
<keyword evidence="2" id="KW-1185">Reference proteome</keyword>
<dbReference type="Proteomes" id="UP000625283">
    <property type="component" value="Unassembled WGS sequence"/>
</dbReference>
<sequence>MNNINYILLCVLLVLASCKKEKDDFEEKLLMDIDYMEVSSKTNTYNFEVLSNTTIKVETDADWIVLDTNAYEKGKRRIGFATVTNADDERSGIISVRINHEESKQVLVIQESGKVPVFYVTVDGTGDGKSWSTPTDINTAVEKATTNSTIYLTEGVYRPSKTIRNGDANEDSDKTFEISKNITLIGGFAKDALPGAKPNAALYKTVLDGKLASGKEVFHTVTITAALDTESKVHLEGLTIQGGNATDRATNTTISSVKYSRGHGGGLLIANAIVYLKQIEVVGNKATNDKGTAGFAAGMYVFAGARVTMEDSKVNNNANNNNNGGGLWVADATLTAYSCQFNDNYAKGTAGGVHGYPNANIYLYDSEVMNNNNTSYGAGVYMRENSNAVLVNCLVVGNKSTSANGGGGVMQYGGTKVDIISSTITANEVVGPGGGVYRRDKVNNLTVVNSIISGNKQAATSRDIDAYTDNASIIPSLKNSIGGTSTYGDAGTIMNGAIFAPSSMLNTEFLPIGTNNPALTYGLTGTSLGAVGQGYNPQLDKRIEKDINGESRGGTVMGAKIR</sequence>
<dbReference type="Gene3D" id="2.60.40.10">
    <property type="entry name" value="Immunoglobulins"/>
    <property type="match status" value="1"/>
</dbReference>
<dbReference type="EMBL" id="JAERTY010000009">
    <property type="protein sequence ID" value="MBL1410308.1"/>
    <property type="molecule type" value="Genomic_DNA"/>
</dbReference>
<protein>
    <submittedName>
        <fullName evidence="1">BACON domain-containing protein</fullName>
    </submittedName>
</protein>
<dbReference type="InterPro" id="IPR006626">
    <property type="entry name" value="PbH1"/>
</dbReference>